<comment type="similarity">
    <text evidence="10">Belongs to the glycosyltransferase 28 family. MurG subfamily.</text>
</comment>
<accession>A0ABU0CSW5</accession>
<gene>
    <name evidence="10" type="primary">murG</name>
    <name evidence="13" type="ORF">J2S00_002008</name>
</gene>
<keyword evidence="8 10" id="KW-0131">Cell cycle</keyword>
<comment type="function">
    <text evidence="10">Cell wall formation. Catalyzes the transfer of a GlcNAc subunit on undecaprenyl-pyrophosphoryl-MurNAc-pentapeptide (lipid intermediate I) to form undecaprenyl-pyrophosphoryl-MurNAc-(pentapeptide)GlcNAc (lipid intermediate II).</text>
</comment>
<comment type="pathway">
    <text evidence="10">Cell wall biogenesis; peptidoglycan biosynthesis.</text>
</comment>
<proteinExistence type="inferred from homology"/>
<evidence type="ECO:0000313" key="14">
    <source>
        <dbReference type="Proteomes" id="UP001232445"/>
    </source>
</evidence>
<evidence type="ECO:0000259" key="11">
    <source>
        <dbReference type="Pfam" id="PF03033"/>
    </source>
</evidence>
<comment type="caution">
    <text evidence="13">The sequence shown here is derived from an EMBL/GenBank/DDBJ whole genome shotgun (WGS) entry which is preliminary data.</text>
</comment>
<feature type="binding site" evidence="10">
    <location>
        <position position="124"/>
    </location>
    <ligand>
        <name>UDP-N-acetyl-alpha-D-glucosamine</name>
        <dbReference type="ChEBI" id="CHEBI:57705"/>
    </ligand>
</feature>
<evidence type="ECO:0000256" key="1">
    <source>
        <dbReference type="ARBA" id="ARBA00022475"/>
    </source>
</evidence>
<protein>
    <recommendedName>
        <fullName evidence="10">UDP-N-acetylglucosamine--N-acetylmuramyl-(pentapeptide) pyrophosphoryl-undecaprenol N-acetylglucosamine transferase</fullName>
        <ecNumber evidence="10">2.4.1.227</ecNumber>
    </recommendedName>
    <alternativeName>
        <fullName evidence="10">Undecaprenyl-PP-MurNAc-pentapeptide-UDPGlcNAc GlcNAc transferase</fullName>
    </alternativeName>
</protein>
<dbReference type="Proteomes" id="UP001232445">
    <property type="component" value="Unassembled WGS sequence"/>
</dbReference>
<dbReference type="EC" id="2.4.1.227" evidence="10"/>
<dbReference type="CDD" id="cd03785">
    <property type="entry name" value="GT28_MurG"/>
    <property type="match status" value="1"/>
</dbReference>
<dbReference type="SUPFAM" id="SSF53756">
    <property type="entry name" value="UDP-Glycosyltransferase/glycogen phosphorylase"/>
    <property type="match status" value="1"/>
</dbReference>
<feature type="binding site" evidence="10">
    <location>
        <position position="252"/>
    </location>
    <ligand>
        <name>UDP-N-acetyl-alpha-D-glucosamine</name>
        <dbReference type="ChEBI" id="CHEBI:57705"/>
    </ligand>
</feature>
<dbReference type="EMBL" id="JAUSUQ010000006">
    <property type="protein sequence ID" value="MDQ0339222.1"/>
    <property type="molecule type" value="Genomic_DNA"/>
</dbReference>
<dbReference type="RefSeq" id="WP_307338860.1">
    <property type="nucleotide sequence ID" value="NZ_JAUSUQ010000006.1"/>
</dbReference>
<feature type="binding site" evidence="10">
    <location>
        <position position="297"/>
    </location>
    <ligand>
        <name>UDP-N-acetyl-alpha-D-glucosamine</name>
        <dbReference type="ChEBI" id="CHEBI:57705"/>
    </ligand>
</feature>
<keyword evidence="1 10" id="KW-1003">Cell membrane</keyword>
<keyword evidence="9 10" id="KW-0961">Cell wall biogenesis/degradation</keyword>
<dbReference type="GO" id="GO:0016757">
    <property type="term" value="F:glycosyltransferase activity"/>
    <property type="evidence" value="ECO:0007669"/>
    <property type="project" value="UniProtKB-KW"/>
</dbReference>
<evidence type="ECO:0000256" key="9">
    <source>
        <dbReference type="ARBA" id="ARBA00023316"/>
    </source>
</evidence>
<organism evidence="13 14">
    <name type="scientific">Caldalkalibacillus uzonensis</name>
    <dbReference type="NCBI Taxonomy" id="353224"/>
    <lineage>
        <taxon>Bacteria</taxon>
        <taxon>Bacillati</taxon>
        <taxon>Bacillota</taxon>
        <taxon>Bacilli</taxon>
        <taxon>Bacillales</taxon>
        <taxon>Bacillaceae</taxon>
        <taxon>Caldalkalibacillus</taxon>
    </lineage>
</organism>
<keyword evidence="5 10" id="KW-0133">Cell shape</keyword>
<keyword evidence="14" id="KW-1185">Reference proteome</keyword>
<dbReference type="Pfam" id="PF04101">
    <property type="entry name" value="Glyco_tran_28_C"/>
    <property type="match status" value="1"/>
</dbReference>
<dbReference type="InterPro" id="IPR007235">
    <property type="entry name" value="Glyco_trans_28_C"/>
</dbReference>
<feature type="domain" description="Glycosyl transferase family 28 C-terminal" evidence="12">
    <location>
        <begin position="188"/>
        <end position="355"/>
    </location>
</feature>
<evidence type="ECO:0000313" key="13">
    <source>
        <dbReference type="EMBL" id="MDQ0339222.1"/>
    </source>
</evidence>
<evidence type="ECO:0000256" key="2">
    <source>
        <dbReference type="ARBA" id="ARBA00022618"/>
    </source>
</evidence>
<comment type="caution">
    <text evidence="10">Lacks conserved residue(s) required for the propagation of feature annotation.</text>
</comment>
<keyword evidence="6 10" id="KW-0573">Peptidoglycan synthesis</keyword>
<evidence type="ECO:0000256" key="10">
    <source>
        <dbReference type="HAMAP-Rule" id="MF_00033"/>
    </source>
</evidence>
<keyword evidence="4 10" id="KW-0808">Transferase</keyword>
<dbReference type="HAMAP" id="MF_00033">
    <property type="entry name" value="MurG"/>
    <property type="match status" value="1"/>
</dbReference>
<dbReference type="InterPro" id="IPR006009">
    <property type="entry name" value="GlcNAc_MurG"/>
</dbReference>
<sequence>MKVIVSGGGTGGHIYPALSIINEIRKHEPDSQFLYVGTANGLEADIVQKTEIPFKTIEISGFKRKLSLHNIKTVYRFLRSTSISKQMIKAFQPDIVIGTGGYVCGPVVYAASRLNVPTLIHEQNVIPGLANAFLSRYASAVAVSFEGSLKHFRRDNLYVTGNPRASEVAQADGKKGRESLGIPSHKKVVLVVGGSRGAEAINRAFVEMVSKIREMPGCHFVYVTGQVHYNQVEDQLKTQRQGLTNLTVKPFIYNMPDVLAGTDLIVNRAGASFLAEITALGLPSILIPSPYVTNNHQEKNARWLEKEGASQVILERELTGERLWHSLRELLDNEPALAKMREASLKLGKPEAASQIYQLIKQLTADHVSP</sequence>
<dbReference type="Pfam" id="PF03033">
    <property type="entry name" value="Glyco_transf_28"/>
    <property type="match status" value="1"/>
</dbReference>
<evidence type="ECO:0000256" key="3">
    <source>
        <dbReference type="ARBA" id="ARBA00022676"/>
    </source>
</evidence>
<keyword evidence="7 10" id="KW-0472">Membrane</keyword>
<keyword evidence="3 10" id="KW-0328">Glycosyltransferase</keyword>
<keyword evidence="2 10" id="KW-0132">Cell division</keyword>
<evidence type="ECO:0000256" key="4">
    <source>
        <dbReference type="ARBA" id="ARBA00022679"/>
    </source>
</evidence>
<feature type="binding site" evidence="10">
    <location>
        <begin position="10"/>
        <end position="12"/>
    </location>
    <ligand>
        <name>UDP-N-acetyl-alpha-D-glucosamine</name>
        <dbReference type="ChEBI" id="CHEBI:57705"/>
    </ligand>
</feature>
<feature type="binding site" evidence="10">
    <location>
        <position position="195"/>
    </location>
    <ligand>
        <name>UDP-N-acetyl-alpha-D-glucosamine</name>
        <dbReference type="ChEBI" id="CHEBI:57705"/>
    </ligand>
</feature>
<evidence type="ECO:0000256" key="6">
    <source>
        <dbReference type="ARBA" id="ARBA00022984"/>
    </source>
</evidence>
<dbReference type="InterPro" id="IPR004276">
    <property type="entry name" value="GlycoTrans_28_N"/>
</dbReference>
<evidence type="ECO:0000259" key="12">
    <source>
        <dbReference type="Pfam" id="PF04101"/>
    </source>
</evidence>
<dbReference type="Gene3D" id="3.40.50.2000">
    <property type="entry name" value="Glycogen Phosphorylase B"/>
    <property type="match status" value="2"/>
</dbReference>
<comment type="subcellular location">
    <subcellularLocation>
        <location evidence="10">Cell membrane</location>
        <topology evidence="10">Peripheral membrane protein</topology>
        <orientation evidence="10">Cytoplasmic side</orientation>
    </subcellularLocation>
</comment>
<evidence type="ECO:0000256" key="5">
    <source>
        <dbReference type="ARBA" id="ARBA00022960"/>
    </source>
</evidence>
<dbReference type="PANTHER" id="PTHR21015:SF22">
    <property type="entry name" value="GLYCOSYLTRANSFERASE"/>
    <property type="match status" value="1"/>
</dbReference>
<name>A0ABU0CSW5_9BACI</name>
<reference evidence="13 14" key="1">
    <citation type="submission" date="2023-07" db="EMBL/GenBank/DDBJ databases">
        <title>Genomic Encyclopedia of Type Strains, Phase IV (KMG-IV): sequencing the most valuable type-strain genomes for metagenomic binning, comparative biology and taxonomic classification.</title>
        <authorList>
            <person name="Goeker M."/>
        </authorList>
    </citation>
    <scope>NUCLEOTIDE SEQUENCE [LARGE SCALE GENOMIC DNA]</scope>
    <source>
        <strain evidence="13 14">DSM 17740</strain>
    </source>
</reference>
<feature type="domain" description="Glycosyltransferase family 28 N-terminal" evidence="11">
    <location>
        <begin position="3"/>
        <end position="142"/>
    </location>
</feature>
<dbReference type="NCBIfam" id="TIGR01133">
    <property type="entry name" value="murG"/>
    <property type="match status" value="1"/>
</dbReference>
<evidence type="ECO:0000256" key="7">
    <source>
        <dbReference type="ARBA" id="ARBA00023136"/>
    </source>
</evidence>
<comment type="catalytic activity">
    <reaction evidence="10">
        <text>di-trans,octa-cis-undecaprenyl diphospho-N-acetyl-alpha-D-muramoyl-L-alanyl-D-glutamyl-meso-2,6-diaminopimeloyl-D-alanyl-D-alanine + UDP-N-acetyl-alpha-D-glucosamine = di-trans,octa-cis-undecaprenyl diphospho-[N-acetyl-alpha-D-glucosaminyl-(1-&gt;4)]-N-acetyl-alpha-D-muramoyl-L-alanyl-D-glutamyl-meso-2,6-diaminopimeloyl-D-alanyl-D-alanine + UDP + H(+)</text>
        <dbReference type="Rhea" id="RHEA:31227"/>
        <dbReference type="ChEBI" id="CHEBI:15378"/>
        <dbReference type="ChEBI" id="CHEBI:57705"/>
        <dbReference type="ChEBI" id="CHEBI:58223"/>
        <dbReference type="ChEBI" id="CHEBI:61387"/>
        <dbReference type="ChEBI" id="CHEBI:61388"/>
        <dbReference type="EC" id="2.4.1.227"/>
    </reaction>
</comment>
<evidence type="ECO:0000256" key="8">
    <source>
        <dbReference type="ARBA" id="ARBA00023306"/>
    </source>
</evidence>
<dbReference type="PANTHER" id="PTHR21015">
    <property type="entry name" value="UDP-N-ACETYLGLUCOSAMINE--N-ACETYLMURAMYL-(PENTAPEPTIDE) PYROPHOSPHORYL-UNDECAPRENOL N-ACETYLGLUCOSAMINE TRANSFERASE 1"/>
    <property type="match status" value="1"/>
</dbReference>